<keyword evidence="2" id="KW-1185">Reference proteome</keyword>
<dbReference type="RefSeq" id="WP_311822951.1">
    <property type="nucleotide sequence ID" value="NZ_JARPYF010000008.1"/>
</dbReference>
<reference evidence="1 2" key="1">
    <citation type="submission" date="2023-03" db="EMBL/GenBank/DDBJ databases">
        <authorList>
            <person name="Shen W."/>
            <person name="Cai J."/>
        </authorList>
    </citation>
    <scope>NUCLEOTIDE SEQUENCE [LARGE SCALE GENOMIC DNA]</scope>
    <source>
        <strain evidence="1 2">D6-4</strain>
    </source>
</reference>
<organism evidence="1 2">
    <name type="scientific">Enterococcus hulanensis</name>
    <dbReference type="NCBI Taxonomy" id="2559929"/>
    <lineage>
        <taxon>Bacteria</taxon>
        <taxon>Bacillati</taxon>
        <taxon>Bacillota</taxon>
        <taxon>Bacilli</taxon>
        <taxon>Lactobacillales</taxon>
        <taxon>Enterococcaceae</taxon>
        <taxon>Enterococcus</taxon>
    </lineage>
</organism>
<protein>
    <submittedName>
        <fullName evidence="1">Uncharacterized protein</fullName>
    </submittedName>
</protein>
<accession>A0ABU3F1H3</accession>
<dbReference type="Proteomes" id="UP001252875">
    <property type="component" value="Unassembled WGS sequence"/>
</dbReference>
<proteinExistence type="predicted"/>
<evidence type="ECO:0000313" key="2">
    <source>
        <dbReference type="Proteomes" id="UP001252875"/>
    </source>
</evidence>
<gene>
    <name evidence="1" type="ORF">P7D85_14330</name>
</gene>
<evidence type="ECO:0000313" key="1">
    <source>
        <dbReference type="EMBL" id="MDT2600960.1"/>
    </source>
</evidence>
<name>A0ABU3F1H3_9ENTE</name>
<comment type="caution">
    <text evidence="1">The sequence shown here is derived from an EMBL/GenBank/DDBJ whole genome shotgun (WGS) entry which is preliminary data.</text>
</comment>
<dbReference type="EMBL" id="JARPYI010000008">
    <property type="protein sequence ID" value="MDT2600960.1"/>
    <property type="molecule type" value="Genomic_DNA"/>
</dbReference>
<sequence length="290" mass="34199">MDYIKSDENRKKTYREKYQNCVRVLGKILKSYYSQKEIRAKFFPNFVKRNYNASSKGQQQRVDNFVEPDGSLFTDYEIIESNIPDRNKRVWSGLECLYLSFLISASENLESKTDFFKVTLARIDQRQDFQGNIFDGSSPALTKNKTIFIDSIKTDILTTISVLDDKDNNFIEEENDFDILISNLETDIGRSEFVRHLGLFYNCCVELMFPRIDEYSEINNLKLLKSLMEETLVNLNNYIGDFDDFKVEVFSKKEELKTQLQGSHDYKKREQRYEHIRKQMIDLENGISNL</sequence>